<keyword evidence="3" id="KW-1185">Reference proteome</keyword>
<dbReference type="InterPro" id="IPR054254">
    <property type="entry name" value="DUF6985"/>
</dbReference>
<name>A0ABW3EII4_9ACTN</name>
<evidence type="ECO:0000259" key="1">
    <source>
        <dbReference type="Pfam" id="PF22481"/>
    </source>
</evidence>
<gene>
    <name evidence="2" type="ORF">ACFQ11_03840</name>
</gene>
<proteinExistence type="predicted"/>
<comment type="caution">
    <text evidence="2">The sequence shown here is derived from an EMBL/GenBank/DDBJ whole genome shotgun (WGS) entry which is preliminary data.</text>
</comment>
<reference evidence="3" key="1">
    <citation type="journal article" date="2019" name="Int. J. Syst. Evol. Microbiol.">
        <title>The Global Catalogue of Microorganisms (GCM) 10K type strain sequencing project: providing services to taxonomists for standard genome sequencing and annotation.</title>
        <authorList>
            <consortium name="The Broad Institute Genomics Platform"/>
            <consortium name="The Broad Institute Genome Sequencing Center for Infectious Disease"/>
            <person name="Wu L."/>
            <person name="Ma J."/>
        </authorList>
    </citation>
    <scope>NUCLEOTIDE SEQUENCE [LARGE SCALE GENOMIC DNA]</scope>
    <source>
        <strain evidence="3">JCM 31202</strain>
    </source>
</reference>
<evidence type="ECO:0000313" key="2">
    <source>
        <dbReference type="EMBL" id="MFD0899510.1"/>
    </source>
</evidence>
<protein>
    <submittedName>
        <fullName evidence="2">DUF6985 domain-containing protein</fullName>
    </submittedName>
</protein>
<sequence length="159" mass="17921">MVLCLVPVLDGAFCRFIIDGYDDDPAPEDFHAAIRTFLSLDASVLALARPSFFAYYRDITNDVLAAGHHDRYVEIRNPEDVLDHVRFKDEPTVARDTYGDRHVHVSLECECDWEPEHGLQVVFRGGRSVTKVGPYDGHLTNSAAYGDDALDGVVYYRSR</sequence>
<organism evidence="2 3">
    <name type="scientific">Actinomadura sediminis</name>
    <dbReference type="NCBI Taxonomy" id="1038904"/>
    <lineage>
        <taxon>Bacteria</taxon>
        <taxon>Bacillati</taxon>
        <taxon>Actinomycetota</taxon>
        <taxon>Actinomycetes</taxon>
        <taxon>Streptosporangiales</taxon>
        <taxon>Thermomonosporaceae</taxon>
        <taxon>Actinomadura</taxon>
    </lineage>
</organism>
<feature type="domain" description="DUF6985" evidence="1">
    <location>
        <begin position="6"/>
        <end position="139"/>
    </location>
</feature>
<dbReference type="RefSeq" id="WP_378296362.1">
    <property type="nucleotide sequence ID" value="NZ_JBHTJA010000003.1"/>
</dbReference>
<accession>A0ABW3EII4</accession>
<dbReference type="EMBL" id="JBHTJA010000003">
    <property type="protein sequence ID" value="MFD0899510.1"/>
    <property type="molecule type" value="Genomic_DNA"/>
</dbReference>
<dbReference type="Pfam" id="PF22481">
    <property type="entry name" value="DUF6985"/>
    <property type="match status" value="1"/>
</dbReference>
<evidence type="ECO:0000313" key="3">
    <source>
        <dbReference type="Proteomes" id="UP001596972"/>
    </source>
</evidence>
<dbReference type="Proteomes" id="UP001596972">
    <property type="component" value="Unassembled WGS sequence"/>
</dbReference>